<sequence>MALYIGLISGTSADGIDAALVEISADSTRLVEACGLVFDAAFRRDIHALCSPGANEIDRAGELDQILGRRFAEAALALVTKAAVKTTDITAIGSHGQTIRHRPPGQTTHPFTWQIGDPNLIASLTGITTVADFRRRDMASGGQGAPLVPAFHQAAFASPTAARAIINIGGIANISWLTPGGAPLGFDTGPGNTLMDAWIQRHCQRSYDADGEWASTGRVHSALLAQLMAHPYLTRSLPKSTGREDFHLPWLDEQLSGFTALAAEDVQATLLEVTAASIANHLLQCPGAELGGEIYLCGGGAHNKALKTRLAQLAKGFSVATTAALGVDPDWVEAAAFAWLAARTLQGMPGNLPSATGAKAEVVLGGIYPGERFDSVNSR</sequence>
<evidence type="ECO:0000256" key="1">
    <source>
        <dbReference type="HAMAP-Rule" id="MF_01270"/>
    </source>
</evidence>
<reference evidence="2" key="1">
    <citation type="submission" date="2023-07" db="EMBL/GenBank/DDBJ databases">
        <title>Gilvimarinus algae sp. nov., isolated from the surface of Kelp.</title>
        <authorList>
            <person name="Sun Y.Y."/>
            <person name="Gong Y."/>
            <person name="Du Z.J."/>
        </authorList>
    </citation>
    <scope>NUCLEOTIDE SEQUENCE</scope>
    <source>
        <strain evidence="2">SDUM040014</strain>
    </source>
</reference>
<proteinExistence type="inferred from homology"/>
<dbReference type="RefSeq" id="WP_302714194.1">
    <property type="nucleotide sequence ID" value="NZ_JAULRT010000060.1"/>
</dbReference>
<feature type="binding site" evidence="1">
    <location>
        <begin position="10"/>
        <end position="17"/>
    </location>
    <ligand>
        <name>ATP</name>
        <dbReference type="ChEBI" id="CHEBI:30616"/>
    </ligand>
</feature>
<dbReference type="HAMAP" id="MF_01270">
    <property type="entry name" value="AnhMurNAc_kinase"/>
    <property type="match status" value="1"/>
</dbReference>
<dbReference type="Proteomes" id="UP001168380">
    <property type="component" value="Unassembled WGS sequence"/>
</dbReference>
<dbReference type="PANTHER" id="PTHR30605:SF0">
    <property type="entry name" value="ANHYDRO-N-ACETYLMURAMIC ACID KINASE"/>
    <property type="match status" value="1"/>
</dbReference>
<dbReference type="InterPro" id="IPR043129">
    <property type="entry name" value="ATPase_NBD"/>
</dbReference>
<dbReference type="Pfam" id="PF03702">
    <property type="entry name" value="AnmK"/>
    <property type="match status" value="1"/>
</dbReference>
<keyword evidence="1" id="KW-0119">Carbohydrate metabolism</keyword>
<protein>
    <recommendedName>
        <fullName evidence="1">Anhydro-N-acetylmuramic acid kinase</fullName>
        <ecNumber evidence="1">2.7.1.170</ecNumber>
    </recommendedName>
    <alternativeName>
        <fullName evidence="1">AnhMurNAc kinase</fullName>
    </alternativeName>
</protein>
<dbReference type="SUPFAM" id="SSF53067">
    <property type="entry name" value="Actin-like ATPase domain"/>
    <property type="match status" value="1"/>
</dbReference>
<keyword evidence="3" id="KW-1185">Reference proteome</keyword>
<dbReference type="InterPro" id="IPR005338">
    <property type="entry name" value="Anhydro_N_Ac-Mur_kinase"/>
</dbReference>
<keyword evidence="1 2" id="KW-0418">Kinase</keyword>
<evidence type="ECO:0000313" key="3">
    <source>
        <dbReference type="Proteomes" id="UP001168380"/>
    </source>
</evidence>
<evidence type="ECO:0000313" key="2">
    <source>
        <dbReference type="EMBL" id="MDO3383426.1"/>
    </source>
</evidence>
<dbReference type="GO" id="GO:0016301">
    <property type="term" value="F:kinase activity"/>
    <property type="evidence" value="ECO:0007669"/>
    <property type="project" value="UniProtKB-KW"/>
</dbReference>
<organism evidence="2 3">
    <name type="scientific">Gilvimarinus algae</name>
    <dbReference type="NCBI Taxonomy" id="3058037"/>
    <lineage>
        <taxon>Bacteria</taxon>
        <taxon>Pseudomonadati</taxon>
        <taxon>Pseudomonadota</taxon>
        <taxon>Gammaproteobacteria</taxon>
        <taxon>Cellvibrionales</taxon>
        <taxon>Cellvibrionaceae</taxon>
        <taxon>Gilvimarinus</taxon>
    </lineage>
</organism>
<dbReference type="CDD" id="cd24050">
    <property type="entry name" value="ASKHA_NBD_ANMK"/>
    <property type="match status" value="1"/>
</dbReference>
<comment type="catalytic activity">
    <reaction evidence="1">
        <text>1,6-anhydro-N-acetyl-beta-muramate + ATP + H2O = N-acetyl-D-muramate 6-phosphate + ADP + H(+)</text>
        <dbReference type="Rhea" id="RHEA:24952"/>
        <dbReference type="ChEBI" id="CHEBI:15377"/>
        <dbReference type="ChEBI" id="CHEBI:15378"/>
        <dbReference type="ChEBI" id="CHEBI:30616"/>
        <dbReference type="ChEBI" id="CHEBI:58690"/>
        <dbReference type="ChEBI" id="CHEBI:58722"/>
        <dbReference type="ChEBI" id="CHEBI:456216"/>
        <dbReference type="EC" id="2.7.1.170"/>
    </reaction>
</comment>
<dbReference type="Gene3D" id="3.30.420.40">
    <property type="match status" value="2"/>
</dbReference>
<keyword evidence="1 2" id="KW-0808">Transferase</keyword>
<comment type="pathway">
    <text evidence="1">Amino-sugar metabolism; 1,6-anhydro-N-acetylmuramate degradation.</text>
</comment>
<dbReference type="PANTHER" id="PTHR30605">
    <property type="entry name" value="ANHYDRO-N-ACETYLMURAMIC ACID KINASE"/>
    <property type="match status" value="1"/>
</dbReference>
<gene>
    <name evidence="1" type="primary">anmK</name>
    <name evidence="2" type="ORF">QWI16_14685</name>
</gene>
<dbReference type="NCBIfam" id="NF007148">
    <property type="entry name" value="PRK09585.3-2"/>
    <property type="match status" value="1"/>
</dbReference>
<dbReference type="EMBL" id="JAULRT010000060">
    <property type="protein sequence ID" value="MDO3383426.1"/>
    <property type="molecule type" value="Genomic_DNA"/>
</dbReference>
<accession>A0ABT8TLC0</accession>
<comment type="function">
    <text evidence="1">Catalyzes the specific phosphorylation of 1,6-anhydro-N-acetylmuramic acid (anhMurNAc) with the simultaneous cleavage of the 1,6-anhydro ring, generating MurNAc-6-P. Is required for the utilization of anhMurNAc either imported from the medium or derived from its own cell wall murein, and thus plays a role in cell wall recycling.</text>
</comment>
<keyword evidence="1" id="KW-0547">Nucleotide-binding</keyword>
<comment type="pathway">
    <text evidence="1">Cell wall biogenesis; peptidoglycan recycling.</text>
</comment>
<name>A0ABT8TLC0_9GAMM</name>
<dbReference type="NCBIfam" id="NF007139">
    <property type="entry name" value="PRK09585.1-3"/>
    <property type="match status" value="1"/>
</dbReference>
<comment type="similarity">
    <text evidence="1">Belongs to the anhydro-N-acetylmuramic acid kinase family.</text>
</comment>
<comment type="caution">
    <text evidence="2">The sequence shown here is derived from an EMBL/GenBank/DDBJ whole genome shotgun (WGS) entry which is preliminary data.</text>
</comment>
<dbReference type="EC" id="2.7.1.170" evidence="1"/>
<keyword evidence="1" id="KW-0067">ATP-binding</keyword>